<accession>A0ACC0ADQ5</accession>
<evidence type="ECO:0000313" key="2">
    <source>
        <dbReference type="Proteomes" id="UP001060085"/>
    </source>
</evidence>
<name>A0ACC0ADQ5_CATRO</name>
<proteinExistence type="predicted"/>
<protein>
    <submittedName>
        <fullName evidence="1">Uncharacterized protein</fullName>
    </submittedName>
</protein>
<organism evidence="1 2">
    <name type="scientific">Catharanthus roseus</name>
    <name type="common">Madagascar periwinkle</name>
    <name type="synonym">Vinca rosea</name>
    <dbReference type="NCBI Taxonomy" id="4058"/>
    <lineage>
        <taxon>Eukaryota</taxon>
        <taxon>Viridiplantae</taxon>
        <taxon>Streptophyta</taxon>
        <taxon>Embryophyta</taxon>
        <taxon>Tracheophyta</taxon>
        <taxon>Spermatophyta</taxon>
        <taxon>Magnoliopsida</taxon>
        <taxon>eudicotyledons</taxon>
        <taxon>Gunneridae</taxon>
        <taxon>Pentapetalae</taxon>
        <taxon>asterids</taxon>
        <taxon>lamiids</taxon>
        <taxon>Gentianales</taxon>
        <taxon>Apocynaceae</taxon>
        <taxon>Rauvolfioideae</taxon>
        <taxon>Vinceae</taxon>
        <taxon>Catharanthinae</taxon>
        <taxon>Catharanthus</taxon>
    </lineage>
</organism>
<gene>
    <name evidence="1" type="ORF">M9H77_27664</name>
</gene>
<dbReference type="Proteomes" id="UP001060085">
    <property type="component" value="Linkage Group LG06"/>
</dbReference>
<keyword evidence="2" id="KW-1185">Reference proteome</keyword>
<evidence type="ECO:0000313" key="1">
    <source>
        <dbReference type="EMBL" id="KAI5658871.1"/>
    </source>
</evidence>
<sequence>MQDIFGSVRRSLVFRTADGGGEDGTLVDKINSCIRKSKVFSRPSPPRLPQPNAVETPTAAPPIRWRKGELIGCGAFGHVYMGMNLDSGELLAVKQVLIPANSASKERAQVHIQELEEEVKLLKNLSHPNIVRYLGTVREEETLNILLEFVPGGSISSLLGKFGSFPESVVRMYTKQLLLGLDYLHKNGIMHRDIKGANILVDNKGCIKLADFGASKQVVELATVSGAKSMKGTPYWMAPEVIRQTGHSFSADIWSVGCTVIEMATGKPPWNQQYQEVAAFFYYIGTTKEHPPIPEHLSAEAKDFLFKCLEKEPQLRPPAFELLQHPFVTGEVMQSPIADHSLVKEPALLSPGNDLTDIAGSEDVCNLGTLGFSTVGSEKFSERKRIWGENDVDDDMCLLDEKDGLFAGGETKFNNILVTDDFCQSSNPMSEPCDDWGNECNISPEVEGRDPKLYMEQEDDRPASQSGSHEECKNDSSPFEDDEEVTESKIRAFLDEKAIELKKLQTPLYEEFLNSLNPLYSPTLTEVTVDENTPRFLKLPPKSRSPSRTPSSVVDVVAEASPGSCGRRGSHIGVASNEDHQQNPSPQTNDRNGIVGDAPQTDQSSPNMDVTEIKKKWKEELDQELERKREILRQAGVGGKTSSPKDRAANRQRERSRFASPGK</sequence>
<reference evidence="2" key="1">
    <citation type="journal article" date="2023" name="Nat. Plants">
        <title>Single-cell RNA sequencing provides a high-resolution roadmap for understanding the multicellular compartmentation of specialized metabolism.</title>
        <authorList>
            <person name="Sun S."/>
            <person name="Shen X."/>
            <person name="Li Y."/>
            <person name="Li Y."/>
            <person name="Wang S."/>
            <person name="Li R."/>
            <person name="Zhang H."/>
            <person name="Shen G."/>
            <person name="Guo B."/>
            <person name="Wei J."/>
            <person name="Xu J."/>
            <person name="St-Pierre B."/>
            <person name="Chen S."/>
            <person name="Sun C."/>
        </authorList>
    </citation>
    <scope>NUCLEOTIDE SEQUENCE [LARGE SCALE GENOMIC DNA]</scope>
</reference>
<dbReference type="EMBL" id="CM044706">
    <property type="protein sequence ID" value="KAI5658871.1"/>
    <property type="molecule type" value="Genomic_DNA"/>
</dbReference>
<comment type="caution">
    <text evidence="1">The sequence shown here is derived from an EMBL/GenBank/DDBJ whole genome shotgun (WGS) entry which is preliminary data.</text>
</comment>